<accession>A0A9Q1MW40</accession>
<dbReference type="EMBL" id="JAJAGQ010000002">
    <property type="protein sequence ID" value="KAJ8569658.1"/>
    <property type="molecule type" value="Genomic_DNA"/>
</dbReference>
<reference evidence="4" key="1">
    <citation type="journal article" date="2023" name="Proc. Natl. Acad. Sci. U.S.A.">
        <title>Genomic and structural basis for evolution of tropane alkaloid biosynthesis.</title>
        <authorList>
            <person name="Wanga Y.-J."/>
            <person name="Taina T."/>
            <person name="Yua J.-Y."/>
            <person name="Lia J."/>
            <person name="Xua B."/>
            <person name="Chenc J."/>
            <person name="D'Auriad J.C."/>
            <person name="Huanga J.-P."/>
            <person name="Huanga S.-X."/>
        </authorList>
    </citation>
    <scope>NUCLEOTIDE SEQUENCE [LARGE SCALE GENOMIC DNA]</scope>
    <source>
        <strain evidence="4">cv. KIB-2019</strain>
    </source>
</reference>
<name>A0A9Q1MW40_9SOLA</name>
<evidence type="ECO:0000256" key="1">
    <source>
        <dbReference type="SAM" id="MobiDB-lite"/>
    </source>
</evidence>
<dbReference type="Proteomes" id="UP001152561">
    <property type="component" value="Unassembled WGS sequence"/>
</dbReference>
<proteinExistence type="predicted"/>
<evidence type="ECO:0000256" key="2">
    <source>
        <dbReference type="SAM" id="SignalP"/>
    </source>
</evidence>
<feature type="region of interest" description="Disordered" evidence="1">
    <location>
        <begin position="50"/>
        <end position="75"/>
    </location>
</feature>
<keyword evidence="2" id="KW-0732">Signal</keyword>
<evidence type="ECO:0000313" key="3">
    <source>
        <dbReference type="EMBL" id="KAJ8569658.1"/>
    </source>
</evidence>
<organism evidence="3 4">
    <name type="scientific">Anisodus acutangulus</name>
    <dbReference type="NCBI Taxonomy" id="402998"/>
    <lineage>
        <taxon>Eukaryota</taxon>
        <taxon>Viridiplantae</taxon>
        <taxon>Streptophyta</taxon>
        <taxon>Embryophyta</taxon>
        <taxon>Tracheophyta</taxon>
        <taxon>Spermatophyta</taxon>
        <taxon>Magnoliopsida</taxon>
        <taxon>eudicotyledons</taxon>
        <taxon>Gunneridae</taxon>
        <taxon>Pentapetalae</taxon>
        <taxon>asterids</taxon>
        <taxon>lamiids</taxon>
        <taxon>Solanales</taxon>
        <taxon>Solanaceae</taxon>
        <taxon>Solanoideae</taxon>
        <taxon>Hyoscyameae</taxon>
        <taxon>Anisodus</taxon>
    </lineage>
</organism>
<keyword evidence="4" id="KW-1185">Reference proteome</keyword>
<dbReference type="AlphaFoldDB" id="A0A9Q1MW40"/>
<feature type="compositionally biased region" description="Polar residues" evidence="1">
    <location>
        <begin position="58"/>
        <end position="68"/>
    </location>
</feature>
<feature type="chain" id="PRO_5040320946" evidence="2">
    <location>
        <begin position="18"/>
        <end position="188"/>
    </location>
</feature>
<protein>
    <submittedName>
        <fullName evidence="3">Uncharacterized protein</fullName>
    </submittedName>
</protein>
<gene>
    <name evidence="3" type="ORF">K7X08_006235</name>
</gene>
<feature type="signal peptide" evidence="2">
    <location>
        <begin position="1"/>
        <end position="17"/>
    </location>
</feature>
<dbReference type="OrthoDB" id="1329215at2759"/>
<comment type="caution">
    <text evidence="3">The sequence shown here is derived from an EMBL/GenBank/DDBJ whole genome shotgun (WGS) entry which is preliminary data.</text>
</comment>
<evidence type="ECO:0000313" key="4">
    <source>
        <dbReference type="Proteomes" id="UP001152561"/>
    </source>
</evidence>
<sequence length="188" mass="20883">MRRVLFLLELLVRGNRAEGNNQMQQQLVEGTGSSEIQPTMGLDETNARVNQESKDKQTLSCVETTGPSHKSVDDINPTFYGPQEKGNNEVGVTKPTNDIMAGDILPSSNDATDGKMQQGIASNEPFFDDIIAGREAREYYMLSKMGFGDIIDEEEIEKYNQKVVAEKLKSVQMDDGENEQLTTSKVEN</sequence>